<dbReference type="InterPro" id="IPR021139">
    <property type="entry name" value="NYN"/>
</dbReference>
<dbReference type="Pfam" id="PF01936">
    <property type="entry name" value="NYN"/>
    <property type="match status" value="1"/>
</dbReference>
<sequence length="335" mass="36235">MTQSAIFVDAGFLIAVGGTHVAGTSLRSAFRVDYDKLVQGILKRTAEHSGLDVLRVYWYDASKDALFTDEHKRIGLLPDVKVRLGRISYNGEQKGVDLKLGLDLVGVARNRAASVAFLMSGDDDLAEAVEEAQDLGMKVVLVGLDNPNHRLGVTSVAEHLALRVDSIITLPTDLIEECFTKTVAEQPRPTPAVAVLPPAPAPAPAAPSGPRPSDMAARPAPPRGRINLPAPPRQHRSEAHLVYSSGGTGPTILPPEDSPLDVAFEVGESVATNWYGTITQGELIELLADRPILPVEIDRVLLKDCAQRIGEYKTDLQGVRRALREAFWTKLDQLI</sequence>
<name>A0AAJ1SV60_9MICC</name>
<keyword evidence="4" id="KW-1185">Reference proteome</keyword>
<dbReference type="GO" id="GO:0004540">
    <property type="term" value="F:RNA nuclease activity"/>
    <property type="evidence" value="ECO:0007669"/>
    <property type="project" value="InterPro"/>
</dbReference>
<evidence type="ECO:0000259" key="2">
    <source>
        <dbReference type="Pfam" id="PF01936"/>
    </source>
</evidence>
<dbReference type="EMBL" id="JAUSTB010000015">
    <property type="protein sequence ID" value="MDQ0147601.1"/>
    <property type="molecule type" value="Genomic_DNA"/>
</dbReference>
<dbReference type="Gene3D" id="3.40.50.1010">
    <property type="entry name" value="5'-nuclease"/>
    <property type="match status" value="1"/>
</dbReference>
<feature type="domain" description="NYN" evidence="2">
    <location>
        <begin position="30"/>
        <end position="145"/>
    </location>
</feature>
<feature type="compositionally biased region" description="Pro residues" evidence="1">
    <location>
        <begin position="197"/>
        <end position="210"/>
    </location>
</feature>
<dbReference type="AlphaFoldDB" id="A0AAJ1SV60"/>
<proteinExistence type="predicted"/>
<feature type="region of interest" description="Disordered" evidence="1">
    <location>
        <begin position="196"/>
        <end position="232"/>
    </location>
</feature>
<organism evidence="3 4">
    <name type="scientific">Pseudarthrobacter niigatensis</name>
    <dbReference type="NCBI Taxonomy" id="369935"/>
    <lineage>
        <taxon>Bacteria</taxon>
        <taxon>Bacillati</taxon>
        <taxon>Actinomycetota</taxon>
        <taxon>Actinomycetes</taxon>
        <taxon>Micrococcales</taxon>
        <taxon>Micrococcaceae</taxon>
        <taxon>Pseudarthrobacter</taxon>
    </lineage>
</organism>
<dbReference type="Proteomes" id="UP001239267">
    <property type="component" value="Unassembled WGS sequence"/>
</dbReference>
<evidence type="ECO:0000313" key="3">
    <source>
        <dbReference type="EMBL" id="MDQ0147601.1"/>
    </source>
</evidence>
<protein>
    <submittedName>
        <fullName evidence="3">Uncharacterized LabA/DUF88 family protein</fullName>
    </submittedName>
</protein>
<reference evidence="3 4" key="1">
    <citation type="submission" date="2023-07" db="EMBL/GenBank/DDBJ databases">
        <title>Sorghum-associated microbial communities from plants grown in Nebraska, USA.</title>
        <authorList>
            <person name="Schachtman D."/>
        </authorList>
    </citation>
    <scope>NUCLEOTIDE SEQUENCE [LARGE SCALE GENOMIC DNA]</scope>
    <source>
        <strain evidence="3 4">DS1001</strain>
    </source>
</reference>
<evidence type="ECO:0000256" key="1">
    <source>
        <dbReference type="SAM" id="MobiDB-lite"/>
    </source>
</evidence>
<comment type="caution">
    <text evidence="3">The sequence shown here is derived from an EMBL/GenBank/DDBJ whole genome shotgun (WGS) entry which is preliminary data.</text>
</comment>
<accession>A0AAJ1SV60</accession>
<gene>
    <name evidence="3" type="ORF">J2T23_003519</name>
</gene>
<dbReference type="RefSeq" id="WP_307362026.1">
    <property type="nucleotide sequence ID" value="NZ_JAUSTB010000015.1"/>
</dbReference>
<evidence type="ECO:0000313" key="4">
    <source>
        <dbReference type="Proteomes" id="UP001239267"/>
    </source>
</evidence>